<organism evidence="3 4">
    <name type="scientific">Corynebacterium aurimucosum</name>
    <dbReference type="NCBI Taxonomy" id="169292"/>
    <lineage>
        <taxon>Bacteria</taxon>
        <taxon>Bacillati</taxon>
        <taxon>Actinomycetota</taxon>
        <taxon>Actinomycetes</taxon>
        <taxon>Mycobacteriales</taxon>
        <taxon>Corynebacteriaceae</taxon>
        <taxon>Corynebacterium</taxon>
    </lineage>
</organism>
<dbReference type="Pfam" id="PF13692">
    <property type="entry name" value="Glyco_trans_1_4"/>
    <property type="match status" value="1"/>
</dbReference>
<accession>A0A558GJQ5</accession>
<dbReference type="Proteomes" id="UP000320531">
    <property type="component" value="Unassembled WGS sequence"/>
</dbReference>
<keyword evidence="2 3" id="KW-0808">Transferase</keyword>
<evidence type="ECO:0000313" key="4">
    <source>
        <dbReference type="Proteomes" id="UP000320531"/>
    </source>
</evidence>
<name>A0A558GJQ5_9CORY</name>
<dbReference type="EMBL" id="VMTY01000009">
    <property type="protein sequence ID" value="TVU57068.1"/>
    <property type="molecule type" value="Genomic_DNA"/>
</dbReference>
<reference evidence="3 4" key="1">
    <citation type="submission" date="2019-07" db="EMBL/GenBank/DDBJ databases">
        <title>Draft genome of C. aurimucosum strain 14-2523.</title>
        <authorList>
            <person name="Pacheco L.G.C."/>
            <person name="Aguiar E.R.G.R."/>
            <person name="Navas J."/>
            <person name="Santos C.S."/>
            <person name="Rocha D.J.P.G."/>
        </authorList>
    </citation>
    <scope>NUCLEOTIDE SEQUENCE [LARGE SCALE GENOMIC DNA]</scope>
    <source>
        <strain evidence="3 4">14-2523</strain>
    </source>
</reference>
<dbReference type="PANTHER" id="PTHR12526:SF510">
    <property type="entry name" value="D-INOSITOL 3-PHOSPHATE GLYCOSYLTRANSFERASE"/>
    <property type="match status" value="1"/>
</dbReference>
<proteinExistence type="predicted"/>
<dbReference type="GO" id="GO:0016757">
    <property type="term" value="F:glycosyltransferase activity"/>
    <property type="evidence" value="ECO:0007669"/>
    <property type="project" value="UniProtKB-KW"/>
</dbReference>
<evidence type="ECO:0000313" key="3">
    <source>
        <dbReference type="EMBL" id="TVU57068.1"/>
    </source>
</evidence>
<protein>
    <submittedName>
        <fullName evidence="3">Glycosyltransferase family 4 protein</fullName>
    </submittedName>
</protein>
<evidence type="ECO:0000256" key="2">
    <source>
        <dbReference type="ARBA" id="ARBA00022679"/>
    </source>
</evidence>
<dbReference type="Gene3D" id="3.40.50.2000">
    <property type="entry name" value="Glycogen Phosphorylase B"/>
    <property type="match status" value="2"/>
</dbReference>
<dbReference type="CDD" id="cd03801">
    <property type="entry name" value="GT4_PimA-like"/>
    <property type="match status" value="1"/>
</dbReference>
<dbReference type="SUPFAM" id="SSF53756">
    <property type="entry name" value="UDP-Glycosyltransferase/glycogen phosphorylase"/>
    <property type="match status" value="1"/>
</dbReference>
<evidence type="ECO:0000256" key="1">
    <source>
        <dbReference type="ARBA" id="ARBA00022676"/>
    </source>
</evidence>
<keyword evidence="1" id="KW-0328">Glycosyltransferase</keyword>
<comment type="caution">
    <text evidence="3">The sequence shown here is derived from an EMBL/GenBank/DDBJ whole genome shotgun (WGS) entry which is preliminary data.</text>
</comment>
<dbReference type="PANTHER" id="PTHR12526">
    <property type="entry name" value="GLYCOSYLTRANSFERASE"/>
    <property type="match status" value="1"/>
</dbReference>
<gene>
    <name evidence="3" type="ORF">FQK23_03935</name>
</gene>
<dbReference type="AlphaFoldDB" id="A0A558GJQ5"/>
<dbReference type="RefSeq" id="WP_144656720.1">
    <property type="nucleotide sequence ID" value="NZ_BAAAJC010000008.1"/>
</dbReference>
<sequence length="459" mass="53308">MKRDALPPNLSDESLHELVAQTYDTSTLLERLYLECEYLYRTRPKFDVGKGVAKPLSSEAISDERFAFARQYIRETGQNQEERHLVLANEYPSEQNQYANGFVHRRVALYKARGLEVDVMAFGKRVAPDVYTYKGVNVLAGYYDELLGLLALRKYASINVHFMNSEMWEALKRNLDDGVRLNLFVHGYEVRNWSRIPYEIAAPRNLDAQIERSLRIRDFWGELVNDDSRVDNFVFVSKWWKDAVEDDLRLRFPEERTSVIHNVIDTELFEYVPKDPEQRFNFLWVRNARAWNYGADLAAAILARFRESKWWPKMKVTIVGDGKYFQYFDQFTNESNVEIIRRYVSQQEIAELHRQHGVFLVPSRFDTQGVSRDEAMSSGLVPVTNPVAAVPEFVDSENAVLGQETEIDAWAWELEQLLMDADRFKEMSANAADCVRKNRGAENTVAREIELMMGSGMDE</sequence>